<gene>
    <name evidence="3" type="ORF">VH79_24475</name>
</gene>
<accession>A0A5U3IKA5</accession>
<feature type="region of interest" description="Disordered" evidence="1">
    <location>
        <begin position="108"/>
        <end position="140"/>
    </location>
</feature>
<dbReference type="HAMAP" id="MF_04134">
    <property type="entry name" value="GT_LAMBD"/>
    <property type="match status" value="1"/>
</dbReference>
<comment type="caution">
    <text evidence="3">The sequence shown here is derived from an EMBL/GenBank/DDBJ whole genome shotgun (WGS) entry which is preliminary data.</text>
</comment>
<evidence type="ECO:0000313" key="3">
    <source>
        <dbReference type="EMBL" id="EBP4586286.1"/>
    </source>
</evidence>
<evidence type="ECO:0000256" key="1">
    <source>
        <dbReference type="SAM" id="MobiDB-lite"/>
    </source>
</evidence>
<dbReference type="EMBL" id="AAGLUV010000027">
    <property type="protein sequence ID" value="EBP4586286.1"/>
    <property type="molecule type" value="Genomic_DNA"/>
</dbReference>
<evidence type="ECO:0000259" key="2">
    <source>
        <dbReference type="Pfam" id="PF06894"/>
    </source>
</evidence>
<reference evidence="3" key="1">
    <citation type="submission" date="2018-07" db="EMBL/GenBank/DDBJ databases">
        <authorList>
            <consortium name="GenomeTrakr network: Whole genome sequencing for foodborne pathogen traceback"/>
        </authorList>
    </citation>
    <scope>NUCLEOTIDE SEQUENCE [LARGE SCALE GENOMIC DNA]</scope>
    <source>
        <strain evidence="3">FDA00008842</strain>
    </source>
</reference>
<sequence length="140" mass="15211">MFLKKEPFEFNGETVTLSELSALQRMNHLAHLKKKEEEDPDALDGKQAIEDIVRMGALLVAMSLWHGHAVKGTLSDMDEETKKIEEEIMTGWPVEAISMAEGKVLELSGMIGPGNRDDEAGESDNNGGEPLSAGKSSKAS</sequence>
<dbReference type="InterPro" id="IPR010027">
    <property type="entry name" value="Tail_assembly_G"/>
</dbReference>
<dbReference type="AlphaFoldDB" id="A0A5U3IKA5"/>
<dbReference type="InterPro" id="IPR043704">
    <property type="entry name" value="Tail_assembly_GT"/>
</dbReference>
<protein>
    <submittedName>
        <fullName evidence="3">Phage minor tail protein G</fullName>
    </submittedName>
</protein>
<organism evidence="3">
    <name type="scientific">Salmonella enterica</name>
    <name type="common">Salmonella choleraesuis</name>
    <dbReference type="NCBI Taxonomy" id="28901"/>
    <lineage>
        <taxon>Bacteria</taxon>
        <taxon>Pseudomonadati</taxon>
        <taxon>Pseudomonadota</taxon>
        <taxon>Gammaproteobacteria</taxon>
        <taxon>Enterobacterales</taxon>
        <taxon>Enterobacteriaceae</taxon>
        <taxon>Salmonella</taxon>
    </lineage>
</organism>
<feature type="domain" description="Tail assembly protein G" evidence="2">
    <location>
        <begin position="1"/>
        <end position="123"/>
    </location>
</feature>
<name>A0A5U3IKA5_SALER</name>
<proteinExistence type="inferred from homology"/>
<dbReference type="Pfam" id="PF06894">
    <property type="entry name" value="Phage_TAC_2"/>
    <property type="match status" value="1"/>
</dbReference>
<dbReference type="NCBIfam" id="TIGR01674">
    <property type="entry name" value="phage_lambda_G"/>
    <property type="match status" value="1"/>
</dbReference>
<dbReference type="Proteomes" id="UP000839610">
    <property type="component" value="Unassembled WGS sequence"/>
</dbReference>